<name>A0AAJ0F3R5_9PEZI</name>
<accession>A0AAJ0F3R5</accession>
<dbReference type="EMBL" id="MU839839">
    <property type="protein sequence ID" value="KAK1752562.1"/>
    <property type="molecule type" value="Genomic_DNA"/>
</dbReference>
<keyword evidence="2" id="KW-1185">Reference proteome</keyword>
<gene>
    <name evidence="1" type="ORF">QBC47DRAFT_60731</name>
</gene>
<organism evidence="1 2">
    <name type="scientific">Echria macrotheca</name>
    <dbReference type="NCBI Taxonomy" id="438768"/>
    <lineage>
        <taxon>Eukaryota</taxon>
        <taxon>Fungi</taxon>
        <taxon>Dikarya</taxon>
        <taxon>Ascomycota</taxon>
        <taxon>Pezizomycotina</taxon>
        <taxon>Sordariomycetes</taxon>
        <taxon>Sordariomycetidae</taxon>
        <taxon>Sordariales</taxon>
        <taxon>Schizotheciaceae</taxon>
        <taxon>Echria</taxon>
    </lineage>
</organism>
<sequence length="200" mass="21916">MISHKLEESWWCTERDFQGTAGYEGGLARVVGETGTSEQSSERGGCFVRELGWCTVACLLRCGRRHRRPAPRSSGQSVHSQAFSRPFVGIKPGRDSRSVRTVPVEMGVNILRVKAMPTVKRNHNSFDRRVCCCRSVVVFPRGLFDPLFPPVIVPETKQNTGLEVTPTPLMWGFCKSSACRGPGDRAAECKTRGTGAASGS</sequence>
<evidence type="ECO:0000313" key="1">
    <source>
        <dbReference type="EMBL" id="KAK1752562.1"/>
    </source>
</evidence>
<protein>
    <submittedName>
        <fullName evidence="1">Uncharacterized protein</fullName>
    </submittedName>
</protein>
<reference evidence="1" key="1">
    <citation type="submission" date="2023-06" db="EMBL/GenBank/DDBJ databases">
        <title>Genome-scale phylogeny and comparative genomics of the fungal order Sordariales.</title>
        <authorList>
            <consortium name="Lawrence Berkeley National Laboratory"/>
            <person name="Hensen N."/>
            <person name="Bonometti L."/>
            <person name="Westerberg I."/>
            <person name="Brannstrom I.O."/>
            <person name="Guillou S."/>
            <person name="Cros-Aarteil S."/>
            <person name="Calhoun S."/>
            <person name="Haridas S."/>
            <person name="Kuo A."/>
            <person name="Mondo S."/>
            <person name="Pangilinan J."/>
            <person name="Riley R."/>
            <person name="Labutti K."/>
            <person name="Andreopoulos B."/>
            <person name="Lipzen A."/>
            <person name="Chen C."/>
            <person name="Yanf M."/>
            <person name="Daum C."/>
            <person name="Ng V."/>
            <person name="Clum A."/>
            <person name="Steindorff A."/>
            <person name="Ohm R."/>
            <person name="Martin F."/>
            <person name="Silar P."/>
            <person name="Natvig D."/>
            <person name="Lalanne C."/>
            <person name="Gautier V."/>
            <person name="Ament-Velasquez S.L."/>
            <person name="Kruys A."/>
            <person name="Hutchinson M.I."/>
            <person name="Powell A.J."/>
            <person name="Barry K."/>
            <person name="Miller A.N."/>
            <person name="Grigoriev I.V."/>
            <person name="Debuchy R."/>
            <person name="Gladieux P."/>
            <person name="Thoren M.H."/>
            <person name="Johannesson H."/>
        </authorList>
    </citation>
    <scope>NUCLEOTIDE SEQUENCE</scope>
    <source>
        <strain evidence="1">PSN4</strain>
    </source>
</reference>
<dbReference type="Proteomes" id="UP001239445">
    <property type="component" value="Unassembled WGS sequence"/>
</dbReference>
<dbReference type="AlphaFoldDB" id="A0AAJ0F3R5"/>
<evidence type="ECO:0000313" key="2">
    <source>
        <dbReference type="Proteomes" id="UP001239445"/>
    </source>
</evidence>
<comment type="caution">
    <text evidence="1">The sequence shown here is derived from an EMBL/GenBank/DDBJ whole genome shotgun (WGS) entry which is preliminary data.</text>
</comment>
<proteinExistence type="predicted"/>